<dbReference type="PANTHER" id="PTHR30055">
    <property type="entry name" value="HTH-TYPE TRANSCRIPTIONAL REGULATOR RUTR"/>
    <property type="match status" value="1"/>
</dbReference>
<organism evidence="7 8">
    <name type="scientific">Streptomyces brasiliscabiei</name>
    <dbReference type="NCBI Taxonomy" id="2736302"/>
    <lineage>
        <taxon>Bacteria</taxon>
        <taxon>Bacillati</taxon>
        <taxon>Actinomycetota</taxon>
        <taxon>Actinomycetes</taxon>
        <taxon>Kitasatosporales</taxon>
        <taxon>Streptomycetaceae</taxon>
        <taxon>Streptomyces</taxon>
    </lineage>
</organism>
<dbReference type="Pfam" id="PF17754">
    <property type="entry name" value="TetR_C_14"/>
    <property type="match status" value="1"/>
</dbReference>
<feature type="region of interest" description="Disordered" evidence="5">
    <location>
        <begin position="1"/>
        <end position="21"/>
    </location>
</feature>
<evidence type="ECO:0000313" key="7">
    <source>
        <dbReference type="EMBL" id="MEI5616274.1"/>
    </source>
</evidence>
<accession>A0ABU8GST7</accession>
<dbReference type="InterPro" id="IPR001647">
    <property type="entry name" value="HTH_TetR"/>
</dbReference>
<dbReference type="EMBL" id="JBBAYM010000050">
    <property type="protein sequence ID" value="MEI5616274.1"/>
    <property type="molecule type" value="Genomic_DNA"/>
</dbReference>
<keyword evidence="2 4" id="KW-0238">DNA-binding</keyword>
<dbReference type="Proteomes" id="UP001365781">
    <property type="component" value="Unassembled WGS sequence"/>
</dbReference>
<dbReference type="InterPro" id="IPR009057">
    <property type="entry name" value="Homeodomain-like_sf"/>
</dbReference>
<sequence>MTDSASTADPTPPKPPGLRERMRATVRAEVTEVALRLFTDQGFDRTTADQIAAEAGLSRASLFRYFGTKEDIVLGGLEGDGQQVVEALAARPDEERPWVALRRAFDVLVRVNEEAPEQTLIFLRLLQGTPSLRARHFEKKLQWQEQMVPEIARRLEASPGRPDDPRATALVAAALACLDAAASGWVACDGTVSLAVLLDRAMGALTE</sequence>
<evidence type="ECO:0000256" key="1">
    <source>
        <dbReference type="ARBA" id="ARBA00023015"/>
    </source>
</evidence>
<keyword evidence="1" id="KW-0805">Transcription regulation</keyword>
<dbReference type="Gene3D" id="1.10.357.10">
    <property type="entry name" value="Tetracycline Repressor, domain 2"/>
    <property type="match status" value="1"/>
</dbReference>
<evidence type="ECO:0000256" key="5">
    <source>
        <dbReference type="SAM" id="MobiDB-lite"/>
    </source>
</evidence>
<evidence type="ECO:0000313" key="8">
    <source>
        <dbReference type="Proteomes" id="UP001365781"/>
    </source>
</evidence>
<dbReference type="Gene3D" id="1.10.10.60">
    <property type="entry name" value="Homeodomain-like"/>
    <property type="match status" value="1"/>
</dbReference>
<dbReference type="PANTHER" id="PTHR30055:SF238">
    <property type="entry name" value="MYCOFACTOCIN BIOSYNTHESIS TRANSCRIPTIONAL REGULATOR MFTR-RELATED"/>
    <property type="match status" value="1"/>
</dbReference>
<gene>
    <name evidence="7" type="ORF">WB403_44970</name>
</gene>
<keyword evidence="8" id="KW-1185">Reference proteome</keyword>
<dbReference type="InterPro" id="IPR050109">
    <property type="entry name" value="HTH-type_TetR-like_transc_reg"/>
</dbReference>
<evidence type="ECO:0000256" key="4">
    <source>
        <dbReference type="PROSITE-ProRule" id="PRU00335"/>
    </source>
</evidence>
<dbReference type="PROSITE" id="PS50977">
    <property type="entry name" value="HTH_TETR_2"/>
    <property type="match status" value="1"/>
</dbReference>
<dbReference type="Pfam" id="PF00440">
    <property type="entry name" value="TetR_N"/>
    <property type="match status" value="1"/>
</dbReference>
<protein>
    <submittedName>
        <fullName evidence="7">TetR family transcriptional regulator</fullName>
    </submittedName>
</protein>
<feature type="DNA-binding region" description="H-T-H motif" evidence="4">
    <location>
        <begin position="47"/>
        <end position="66"/>
    </location>
</feature>
<dbReference type="SUPFAM" id="SSF46689">
    <property type="entry name" value="Homeodomain-like"/>
    <property type="match status" value="1"/>
</dbReference>
<name>A0ABU8GST7_9ACTN</name>
<proteinExistence type="predicted"/>
<comment type="caution">
    <text evidence="7">The sequence shown here is derived from an EMBL/GenBank/DDBJ whole genome shotgun (WGS) entry which is preliminary data.</text>
</comment>
<dbReference type="InterPro" id="IPR023772">
    <property type="entry name" value="DNA-bd_HTH_TetR-type_CS"/>
</dbReference>
<feature type="domain" description="HTH tetR-type" evidence="6">
    <location>
        <begin position="24"/>
        <end position="84"/>
    </location>
</feature>
<evidence type="ECO:0000259" key="6">
    <source>
        <dbReference type="PROSITE" id="PS50977"/>
    </source>
</evidence>
<dbReference type="PRINTS" id="PR00455">
    <property type="entry name" value="HTHTETR"/>
</dbReference>
<keyword evidence="3" id="KW-0804">Transcription</keyword>
<reference evidence="7 8" key="1">
    <citation type="submission" date="2024-03" db="EMBL/GenBank/DDBJ databases">
        <title>First Report of Pectobacterium brasiliscabiei causing potato scab in china.</title>
        <authorList>
            <person name="Handique U."/>
        </authorList>
    </citation>
    <scope>NUCLEOTIDE SEQUENCE [LARGE SCALE GENOMIC DNA]</scope>
    <source>
        <strain evidence="7 8">ZRIMU1503</strain>
    </source>
</reference>
<evidence type="ECO:0000256" key="2">
    <source>
        <dbReference type="ARBA" id="ARBA00023125"/>
    </source>
</evidence>
<dbReference type="RefSeq" id="WP_336543169.1">
    <property type="nucleotide sequence ID" value="NZ_JBBAYL010000037.1"/>
</dbReference>
<dbReference type="PROSITE" id="PS01081">
    <property type="entry name" value="HTH_TETR_1"/>
    <property type="match status" value="1"/>
</dbReference>
<evidence type="ECO:0000256" key="3">
    <source>
        <dbReference type="ARBA" id="ARBA00023163"/>
    </source>
</evidence>
<dbReference type="InterPro" id="IPR041347">
    <property type="entry name" value="MftR_C"/>
</dbReference>